<comment type="caution">
    <text evidence="1">The sequence shown here is derived from an EMBL/GenBank/DDBJ whole genome shotgun (WGS) entry which is preliminary data.</text>
</comment>
<evidence type="ECO:0000313" key="2">
    <source>
        <dbReference type="Proteomes" id="UP000324222"/>
    </source>
</evidence>
<protein>
    <submittedName>
        <fullName evidence="1">Uncharacterized protein</fullName>
    </submittedName>
</protein>
<evidence type="ECO:0000313" key="1">
    <source>
        <dbReference type="EMBL" id="MPC11093.1"/>
    </source>
</evidence>
<name>A0A5B7CUC9_PORTR</name>
<keyword evidence="2" id="KW-1185">Reference proteome</keyword>
<dbReference type="AlphaFoldDB" id="A0A5B7CUC9"/>
<accession>A0A5B7CUC9</accession>
<organism evidence="1 2">
    <name type="scientific">Portunus trituberculatus</name>
    <name type="common">Swimming crab</name>
    <name type="synonym">Neptunus trituberculatus</name>
    <dbReference type="NCBI Taxonomy" id="210409"/>
    <lineage>
        <taxon>Eukaryota</taxon>
        <taxon>Metazoa</taxon>
        <taxon>Ecdysozoa</taxon>
        <taxon>Arthropoda</taxon>
        <taxon>Crustacea</taxon>
        <taxon>Multicrustacea</taxon>
        <taxon>Malacostraca</taxon>
        <taxon>Eumalacostraca</taxon>
        <taxon>Eucarida</taxon>
        <taxon>Decapoda</taxon>
        <taxon>Pleocyemata</taxon>
        <taxon>Brachyura</taxon>
        <taxon>Eubrachyura</taxon>
        <taxon>Portunoidea</taxon>
        <taxon>Portunidae</taxon>
        <taxon>Portuninae</taxon>
        <taxon>Portunus</taxon>
    </lineage>
</organism>
<dbReference type="EMBL" id="VSRR010000144">
    <property type="protein sequence ID" value="MPC11093.1"/>
    <property type="molecule type" value="Genomic_DNA"/>
</dbReference>
<proteinExistence type="predicted"/>
<dbReference type="Proteomes" id="UP000324222">
    <property type="component" value="Unassembled WGS sequence"/>
</dbReference>
<reference evidence="1 2" key="1">
    <citation type="submission" date="2019-05" db="EMBL/GenBank/DDBJ databases">
        <title>Another draft genome of Portunus trituberculatus and its Hox gene families provides insights of decapod evolution.</title>
        <authorList>
            <person name="Jeong J.-H."/>
            <person name="Song I."/>
            <person name="Kim S."/>
            <person name="Choi T."/>
            <person name="Kim D."/>
            <person name="Ryu S."/>
            <person name="Kim W."/>
        </authorList>
    </citation>
    <scope>NUCLEOTIDE SEQUENCE [LARGE SCALE GENOMIC DNA]</scope>
    <source>
        <tissue evidence="1">Muscle</tissue>
    </source>
</reference>
<gene>
    <name evidence="1" type="ORF">E2C01_003746</name>
</gene>
<sequence>MPRVQQQVALTALPVSRRRPCTTSYHYITTPHLHNITSTTLSHQHITTNAPSTATGSLDDHPATALPEPHVTLAGLALCSSLTPPRASPHGTLLSKDQCNTPERLLMMV</sequence>